<dbReference type="Pfam" id="PF17963">
    <property type="entry name" value="Big_9"/>
    <property type="match status" value="6"/>
</dbReference>
<dbReference type="InterPro" id="IPR013783">
    <property type="entry name" value="Ig-like_fold"/>
</dbReference>
<evidence type="ECO:0000256" key="2">
    <source>
        <dbReference type="SAM" id="SignalP"/>
    </source>
</evidence>
<dbReference type="EMBL" id="SBLB01000005">
    <property type="protein sequence ID" value="RYC68426.1"/>
    <property type="molecule type" value="Genomic_DNA"/>
</dbReference>
<dbReference type="Gene3D" id="2.60.40.3440">
    <property type="match status" value="4"/>
</dbReference>
<evidence type="ECO:0000313" key="4">
    <source>
        <dbReference type="EMBL" id="RYC68426.1"/>
    </source>
</evidence>
<evidence type="ECO:0000313" key="5">
    <source>
        <dbReference type="Proteomes" id="UP000290407"/>
    </source>
</evidence>
<dbReference type="Gene3D" id="4.10.1080.10">
    <property type="entry name" value="TSP type-3 repeat"/>
    <property type="match status" value="1"/>
</dbReference>
<feature type="chain" id="PRO_5020529140" evidence="2">
    <location>
        <begin position="28"/>
        <end position="3031"/>
    </location>
</feature>
<dbReference type="Gene3D" id="2.60.40.10">
    <property type="entry name" value="Immunoglobulins"/>
    <property type="match status" value="1"/>
</dbReference>
<keyword evidence="2" id="KW-0732">Signal</keyword>
<evidence type="ECO:0000259" key="3">
    <source>
        <dbReference type="Pfam" id="PF17803"/>
    </source>
</evidence>
<dbReference type="InterPro" id="IPR040853">
    <property type="entry name" value="RapA2_cadherin-like"/>
</dbReference>
<dbReference type="InterPro" id="IPR028974">
    <property type="entry name" value="TSP_type-3_rpt"/>
</dbReference>
<dbReference type="NCBIfam" id="NF012211">
    <property type="entry name" value="tand_rpt_95"/>
    <property type="match status" value="4"/>
</dbReference>
<feature type="region of interest" description="Disordered" evidence="1">
    <location>
        <begin position="2177"/>
        <end position="2203"/>
    </location>
</feature>
<accession>A0A4Q2UHA3</accession>
<protein>
    <submittedName>
        <fullName evidence="4">Tandem-95 repeat protein</fullName>
    </submittedName>
</protein>
<dbReference type="Proteomes" id="UP000290407">
    <property type="component" value="Unassembled WGS sequence"/>
</dbReference>
<reference evidence="4 5" key="1">
    <citation type="submission" date="2019-01" db="EMBL/GenBank/DDBJ databases">
        <title>Spirosoma flava sp. nov., a propanil-degrading bacterium isolated from herbicide-contaminated soil.</title>
        <authorList>
            <person name="Zhang L."/>
            <person name="Jiang J.-D."/>
        </authorList>
    </citation>
    <scope>NUCLEOTIDE SEQUENCE [LARGE SCALE GENOMIC DNA]</scope>
    <source>
        <strain evidence="4 5">TY50</strain>
    </source>
</reference>
<name>A0A4Q2UHA3_9BACT</name>
<dbReference type="SUPFAM" id="SSF103647">
    <property type="entry name" value="TSP type-3 repeat"/>
    <property type="match status" value="2"/>
</dbReference>
<dbReference type="Gene3D" id="2.60.40.2810">
    <property type="match status" value="1"/>
</dbReference>
<comment type="caution">
    <text evidence="4">The sequence shown here is derived from an EMBL/GenBank/DDBJ whole genome shotgun (WGS) entry which is preliminary data.</text>
</comment>
<proteinExistence type="predicted"/>
<organism evidence="4 5">
    <name type="scientific">Spirosoma sordidisoli</name>
    <dbReference type="NCBI Taxonomy" id="2502893"/>
    <lineage>
        <taxon>Bacteria</taxon>
        <taxon>Pseudomonadati</taxon>
        <taxon>Bacteroidota</taxon>
        <taxon>Cytophagia</taxon>
        <taxon>Cytophagales</taxon>
        <taxon>Cytophagaceae</taxon>
        <taxon>Spirosoma</taxon>
    </lineage>
</organism>
<dbReference type="GO" id="GO:0005509">
    <property type="term" value="F:calcium ion binding"/>
    <property type="evidence" value="ECO:0007669"/>
    <property type="project" value="InterPro"/>
</dbReference>
<feature type="signal peptide" evidence="2">
    <location>
        <begin position="1"/>
        <end position="27"/>
    </location>
</feature>
<feature type="domain" description="RapA2 cadherin-like" evidence="3">
    <location>
        <begin position="2151"/>
        <end position="2213"/>
    </location>
</feature>
<sequence>MTINRQRKYSRLWLMCCCLLSAMVVHAQTGNFVPAGGETVNSGTVSLATSTTWVTDRSATPGYFAATGTAVYSGADDTHNVNGYVKHYASAANQAFSFPVGSGTDYRSLGVSGTRSASSVIGVAWIVGDPTSTTDPTTPSAGTHATTALGTGITAVSTAGMWDWQDLTNDAVGLTVTVSIPNMSSFGLASDLRLVGWNGSQWVNLSGSAGASGNTENSTLSGSMIAGITALAVGKAPAPSDSDGDGIPDLADLDDDNDGILDSAECPENLSVLWNGANTVNPFGYDQTGSALGGVFSAPQNFTAAPGLTLTSAPVNNNFAYTISNITSTNLAQAIANNQYVEYTFSTQALNAYLSRLYVARTVISSGAYNLGVAYSSDNFATSTLLVSSFPMPAVATNYFINVPSIELAANKTHKIRYYFFGATGTLDFDDFSVVAKRCDTDGDNVANFLDLDSDGDGCADALEGGAAFTTANLVSSTLAGGSTGVTQNLCSTTACVGSTTATMGIPTVAGTGQTIGTSQDAFARDAACPALPDADGDGIPDVVDIDDDNDGVLDTVEGTGDVDSDGIINSLDLDSDNDGITDVRENNGLDANCDGRMDGVINSQGMPGAILRGGMVGSTTFAISYPGIANLSTDTQSANSPVSWQMDGDIGWFSYNGSFYRVGLLLGALPYRLVEYKNYPNLVTDTQASSTTMVGNYSAFTGFFVQGNTIYGISGTNMVAYSSLANLISNTSSSTTTISANASSNTLDYFDANNKIYRIVSGSLATVIAYNTLADLASDTRASQTTAGFADGANAAYTVFGTLSTPDTDGDGTPNYLDWDSDNDNCFDAREGGSKFAATNVDATGRLTGAVSTTTGIPTLAGVCGQTIGNSQNAMANGCQDADGDNVADFEDLDDDNDGILDTAECPENLSVLWNGANTVNPFGYDQTNSGLGGVFSAPQNFTAAPGLTLTSAPVNNNFAYTISNITSTNLAQAIANNQYVEYTFSTQALNAYLSRLYVARTVISSGAYNLGVAYSSDNFATSTLLVSSFPMPAVATNYFINVPSIELAANKTHKIRYYFFGATGTLDFDDFSVLAKRCDTDGDNVANFFDLDSDGDGCPDALEGGAAFTTANLVSSTMAGGSTGESRNLGTTVGSTTATMGVPAIANTGQTIGTSLSATVQDAACTVPTIAITAPKNITISNTNPPVSGTATALASVSVAGPNGQTCITTADASGNWTCTSLTFTVGSQTVTAVASNTVGVSTPATASFTTVSLCPNPTVGGTVTYAGGALCSISNVGSLTLTGQTGTVVKWQTSVNNGANWTDISGTFGKNYYNFVNAANGQQYRAVLNNGGSCSDAFSNPATISTSPTACSSATCDKSSGTVVFTTTPAMTGSNYSHVVIMTDGNGTIVKASAPGSSTLTNVATGNYLVYLVSYDNTQTPLPTLTVGTNLTAVGGACVVYSSQLAVKVCPANTFDCANASIAGTFIAGAPSSGTLTMPVTGAEPGSVTLTVSGTGFGSSPSPFVTTLTAGQTSVAIPIAYDGTGTGGVRSLSVSSAQFSNSCSVSVTVNAAIPCTPLTPGQVVPGTNSVLAGGATSFSYVGASSGSTVRWFVAPSSTASPNSGTGTVTPSITFLNAGFYQIIFEETNSGLPAGCNVPSTVQSTLDFRVKAQTPICDYPGSSTVTVSPSVAAIKTGQTGSFTLVGGQPYNNVQWQIIPSTGASPNSGNGATTSTITFSQEGLYRVVYTMTNAGDLTCTPVQKVSSALIAVGLDPCAAPSPINVIEASGKDSTLVGTSATFNASGGVPNQGMIWKVFPTTGVLSVSGTGSTTSLTFTQPGNYVVTFIATNGSLPLGCTKPVATAGSTTIKVYTSNPPYIVPVPVNVDPGKSTTVCMPIADADATDSFTATICGQPSTGTATVAANSTTRQLCLTYTAPASGPASTSVCVQVCDSFGNCKQSIIPIVINPSSNTAVTPQPPVVIVVPVVTPKNTPVQVCMPIKDPNTADTHTVSVCGNPSKGTATASVNNTTHELCINYTPTSGSVGQDAMCVIVCDPSGQCTTVTVPITVVDPTPPGVLPVAPKVTPVPIVTTPNTPVVVCTPIVDNTGDTHTASLCGQPSSGTAQVGVNNVTNTLCVTYTPGSQPTSTSLCIQVCDQGGLCTTVVAPITVLPVNQAPIVNPDVNTFVPGKTTTGNVLTNDKDPEGTKLTASTIGTPPAGFTLSPDGSYTYTAPASQTAPVTVPIQVCDAATPPACTTSTLTLTPVTQPNALTNNAPIALNDATRTTAGTSVTVNVVANDSDPDSATSVNGQLNTPTIVSQPATGTASIVNGQVVYTPPVGFTGVVSFPYQVCDKAATPLCTTALVTVTVDPTQPSGVTNVAPVAIDDQLITTKGTPATGTVAANDSDPNAGQTLTFTKLTNPANGTVVFNANGSYTYTPAPGYVGTDNFTYQVCDNGSPVLCTTATAYMTVNDVVNQAPIVNPDVNTFVPGKPTSGNVLTNDKDPEGTKLTASTIGTPPAGFTLSPDGSYTYTAPASQTAPVTVPIQVCDAATPPACTTSTLTLTPVTQPNALTNNAPIALNDATRTTAGTSVTVNVVANDSDPDSATSVNGQLNTPTIVSQPATGTASIVNGQVVYTPPVGFTGVVSFPYQVCDKAATPLCTTALVTVTVDPTQPSGVTNVAPVAIDDQLITTKGTPATGTVAANDSDPNGQPLTFTKLTNPANGTVVFNANGTYTYTPAPGFTGTDNFTYQVCDSGSPVLCTTATAYMTVNDVAGLQLLPKAWLQGALFGVTDPTGVMRDDLRSKGFLPLSSPYTNFTALTPTPTLSSSAVFATTGNDAIVDWVFVELRSPTSSSTVVDSRAALIQRDGDIVELDGVSPMVFSLASPGNYFVAVRHRNHLGVMTATAIPLSATGTVVDFRTPATPTYRSTTSAVNQSQITVTQGVALWAGNVVYDKSVIYQGTNNDVSGISVQIKGATRPNGQLFNTTGAASYILNGYYTGDVNLDGRTIYQGTGNDVNYIYQNVTKNHPGNVAGQNFFIIREQLP</sequence>
<evidence type="ECO:0000256" key="1">
    <source>
        <dbReference type="SAM" id="MobiDB-lite"/>
    </source>
</evidence>
<keyword evidence="5" id="KW-1185">Reference proteome</keyword>
<gene>
    <name evidence="4" type="ORF">EQG79_18885</name>
</gene>
<dbReference type="Pfam" id="PF17803">
    <property type="entry name" value="Cadherin_4"/>
    <property type="match status" value="1"/>
</dbReference>